<reference evidence="1" key="1">
    <citation type="submission" date="2021-01" db="EMBL/GenBank/DDBJ databases">
        <authorList>
            <person name="Corre E."/>
            <person name="Pelletier E."/>
            <person name="Niang G."/>
            <person name="Scheremetjew M."/>
            <person name="Finn R."/>
            <person name="Kale V."/>
            <person name="Holt S."/>
            <person name="Cochrane G."/>
            <person name="Meng A."/>
            <person name="Brown T."/>
            <person name="Cohen L."/>
        </authorList>
    </citation>
    <scope>NUCLEOTIDE SEQUENCE</scope>
    <source>
        <strain evidence="1">308</strain>
    </source>
</reference>
<proteinExistence type="predicted"/>
<dbReference type="AlphaFoldDB" id="A0A7S1FT58"/>
<dbReference type="EMBL" id="HBFR01021037">
    <property type="protein sequence ID" value="CAD8887949.1"/>
    <property type="molecule type" value="Transcribed_RNA"/>
</dbReference>
<protein>
    <submittedName>
        <fullName evidence="1">Uncharacterized protein</fullName>
    </submittedName>
</protein>
<dbReference type="Pfam" id="PF00612">
    <property type="entry name" value="IQ"/>
    <property type="match status" value="1"/>
</dbReference>
<evidence type="ECO:0000313" key="1">
    <source>
        <dbReference type="EMBL" id="CAD8887949.1"/>
    </source>
</evidence>
<accession>A0A7S1FT58</accession>
<dbReference type="InterPro" id="IPR000048">
    <property type="entry name" value="IQ_motif_EF-hand-BS"/>
</dbReference>
<gene>
    <name evidence="1" type="ORF">CHYS00102_LOCUS15147</name>
</gene>
<name>A0A7S1FT58_9STRA</name>
<sequence>MTSSVHPAMSKVDLPKSSDMDINEQTLPLDVYPYCYKDCETKKAARNWKIEHPEILMHHNGFRTYNRKYFTKDTERRKDCVAVSSENGPVAKHIEDAKHQSVLCHDENNLSSYTGIQRKLIYNRNDNEEEDSAAYASGETVSDDHGRITYSKQFKKNATISYGAHTDARDHHDFKTCTARESYDRPNIKSEEINLSQCDTNAGIKLKNVVKMTLAQNVYTETRRFKAYRNNDGAISIQTAWRRYWTKKKYDSVQVSIAKIQGCFKGRRVCVAYNLVLDVIITWQALLRGWLVRKKNTHEMIRRIAAYRSQIIELWQRAYTPFAYRYKFWTLFQEGSCFLQLAVHEDELLRLYKALNVFGLPSKCTYHELIPEESPETYRFNDKKVVAAAMYDIRSYVPFYSRFCMVQRELDKFANSSERNRSPLFFAELELEHGKESCIHALRHARNLLLSEKNFMYAKLKYHCSEKTRDEVYEICGIGGTSKLKKKRLLDLLWTNQDTAVSITQMILDDNTYDNTPVSVCQNDISPDNSLMGTYHLLFRSSRSPPSLLPPASHVTTHDSVQWAQIKKDARIRANLLMALKACMASIEKLKTHQHPAKNDTKQEFYRNIIKRQCRHDEHWLDKRDRIIYQYFGTEESSKYSHTRIIPCDRTNSGNLEFYL</sequence>
<organism evidence="1">
    <name type="scientific">Corethron hystrix</name>
    <dbReference type="NCBI Taxonomy" id="216773"/>
    <lineage>
        <taxon>Eukaryota</taxon>
        <taxon>Sar</taxon>
        <taxon>Stramenopiles</taxon>
        <taxon>Ochrophyta</taxon>
        <taxon>Bacillariophyta</taxon>
        <taxon>Coscinodiscophyceae</taxon>
        <taxon>Corethrophycidae</taxon>
        <taxon>Corethrales</taxon>
        <taxon>Corethraceae</taxon>
        <taxon>Corethron</taxon>
    </lineage>
</organism>
<dbReference type="PROSITE" id="PS50096">
    <property type="entry name" value="IQ"/>
    <property type="match status" value="2"/>
</dbReference>